<proteinExistence type="predicted"/>
<dbReference type="OrthoDB" id="1427011at2"/>
<keyword evidence="2" id="KW-1185">Reference proteome</keyword>
<evidence type="ECO:0000313" key="2">
    <source>
        <dbReference type="Proteomes" id="UP000267585"/>
    </source>
</evidence>
<protein>
    <submittedName>
        <fullName evidence="1">Uncharacterized protein</fullName>
    </submittedName>
</protein>
<accession>A0A3S0AKG5</accession>
<name>A0A3S0AKG5_9FLAO</name>
<evidence type="ECO:0000313" key="1">
    <source>
        <dbReference type="EMBL" id="RTE52249.1"/>
    </source>
</evidence>
<comment type="caution">
    <text evidence="1">The sequence shown here is derived from an EMBL/GenBank/DDBJ whole genome shotgun (WGS) entry which is preliminary data.</text>
</comment>
<dbReference type="AlphaFoldDB" id="A0A3S0AKG5"/>
<sequence length="206" mass="24035">MIIVGCKHHQDKDPVNLSPDNKASTLIHGRRDGRTVTKEGELKLDQFTGFRSLLNRADEITCSDSIPFIQIEKNENRHKFYIDLDCWSDGIIYDYSQKNILIIHNDSIEKRLINPWVIRRFHIDELEAVLKKDLTNKGSDPNWSVNPSKLILNISVSENRLEQLPIIFNELAEASERHKLKMDFRIWLADYLPHFIPPEPPIQNKN</sequence>
<gene>
    <name evidence="1" type="ORF">EHW67_18875</name>
</gene>
<dbReference type="Proteomes" id="UP000267585">
    <property type="component" value="Unassembled WGS sequence"/>
</dbReference>
<dbReference type="EMBL" id="RQPJ01000021">
    <property type="protein sequence ID" value="RTE52249.1"/>
    <property type="molecule type" value="Genomic_DNA"/>
</dbReference>
<dbReference type="RefSeq" id="WP_126163934.1">
    <property type="nucleotide sequence ID" value="NZ_RQPJ01000021.1"/>
</dbReference>
<organism evidence="1 2">
    <name type="scientific">Arenibacter aquaticus</name>
    <dbReference type="NCBI Taxonomy" id="2489054"/>
    <lineage>
        <taxon>Bacteria</taxon>
        <taxon>Pseudomonadati</taxon>
        <taxon>Bacteroidota</taxon>
        <taxon>Flavobacteriia</taxon>
        <taxon>Flavobacteriales</taxon>
        <taxon>Flavobacteriaceae</taxon>
        <taxon>Arenibacter</taxon>
    </lineage>
</organism>
<reference evidence="1 2" key="1">
    <citation type="submission" date="2018-11" db="EMBL/GenBank/DDBJ databases">
        <title>Arenibacter aquaticus sp.nov., a marine bacterium isolated from surface seawater in the South China Sea.</title>
        <authorList>
            <person name="Guo J."/>
            <person name="Sun J."/>
        </authorList>
    </citation>
    <scope>NUCLEOTIDE SEQUENCE [LARGE SCALE GENOMIC DNA]</scope>
    <source>
        <strain evidence="1 2">GUO666</strain>
    </source>
</reference>